<evidence type="ECO:0000313" key="3">
    <source>
        <dbReference type="Proteomes" id="UP000608662"/>
    </source>
</evidence>
<name>A0A847UFH9_9EURY</name>
<dbReference type="AlphaFoldDB" id="A0A847UFH9"/>
<dbReference type="EMBL" id="WOYG01000001">
    <property type="protein sequence ID" value="NLV09838.1"/>
    <property type="molecule type" value="Genomic_DNA"/>
</dbReference>
<accession>A0A847UFH9</accession>
<feature type="region of interest" description="Disordered" evidence="1">
    <location>
        <begin position="155"/>
        <end position="177"/>
    </location>
</feature>
<protein>
    <submittedName>
        <fullName evidence="2">Uncharacterized protein</fullName>
    </submittedName>
</protein>
<feature type="compositionally biased region" description="Acidic residues" evidence="1">
    <location>
        <begin position="167"/>
        <end position="177"/>
    </location>
</feature>
<evidence type="ECO:0000313" key="2">
    <source>
        <dbReference type="EMBL" id="NLV09838.1"/>
    </source>
</evidence>
<evidence type="ECO:0000256" key="1">
    <source>
        <dbReference type="SAM" id="MobiDB-lite"/>
    </source>
</evidence>
<organism evidence="2 3">
    <name type="scientific">Halomicrobium mukohataei</name>
    <dbReference type="NCBI Taxonomy" id="57705"/>
    <lineage>
        <taxon>Archaea</taxon>
        <taxon>Methanobacteriati</taxon>
        <taxon>Methanobacteriota</taxon>
        <taxon>Stenosarchaea group</taxon>
        <taxon>Halobacteria</taxon>
        <taxon>Halobacteriales</taxon>
        <taxon>Haloarculaceae</taxon>
        <taxon>Halomicrobium</taxon>
    </lineage>
</organism>
<dbReference type="Proteomes" id="UP000608662">
    <property type="component" value="Unassembled WGS sequence"/>
</dbReference>
<gene>
    <name evidence="2" type="ORF">GOC74_07830</name>
</gene>
<sequence length="362" mass="37083">MLRVLRTVAVVLVVAGVVVGLAPTVGLTTAGADRGVSVGTAPDGSALLALEPTGTTVTNPSETTVATLRNNAGEALNTAYSVSVDGDGGALTVVTAGTTTNLDPGVGTDIAVKCKPNGQSGTAQLQVHVAEAAGDGVTIQNALLTVDVAYDCPGGGGGRPSDRPAFDDADGDGEYDEGEETYSVQDLENFENRSVDLVISDAGTVNTNGKQMSIKANKVQVQNTNLTTNKQMSIDASRSINLSNSNFEGQKGLQIESDGSITLGSGEFKSKRQIRVNAGGSLNADYTRFYSKKEGVALSASGSLLLRFATIDAKGAATATLATQNGNLLVQGLSVRDDDTLVYSPPNVNRLGNTNQGRVEAG</sequence>
<proteinExistence type="predicted"/>
<comment type="caution">
    <text evidence="2">The sequence shown here is derived from an EMBL/GenBank/DDBJ whole genome shotgun (WGS) entry which is preliminary data.</text>
</comment>
<reference evidence="2" key="1">
    <citation type="submission" date="2019-12" db="EMBL/GenBank/DDBJ databases">
        <title>Whole-genome sequence of Halomicrobium mukohataei pws1.</title>
        <authorList>
            <person name="Verma D.K."/>
            <person name="Gopal K."/>
            <person name="Prasad E.S."/>
        </authorList>
    </citation>
    <scope>NUCLEOTIDE SEQUENCE</scope>
    <source>
        <strain evidence="2">Pws1</strain>
    </source>
</reference>
<dbReference type="RefSeq" id="WP_170093628.1">
    <property type="nucleotide sequence ID" value="NZ_WOYG01000001.1"/>
</dbReference>